<dbReference type="PANTHER" id="PTHR43833">
    <property type="entry name" value="POTASSIUM CHANNEL PROTEIN 2-RELATED-RELATED"/>
    <property type="match status" value="1"/>
</dbReference>
<dbReference type="Proteomes" id="UP001519362">
    <property type="component" value="Unassembled WGS sequence"/>
</dbReference>
<sequence>MTGFGVALAVGTVLLWLPVSAADAHRTTFVEALFTATSALCVTGLGRFGRAVALELMARGTEVLGIDASEDRVQELNGALTQVVRADATKEDTLRQLAVHEFDRVVIAISTDLKASISCANEPSITR</sequence>
<accession>A0ABS4ZJ62</accession>
<dbReference type="InterPro" id="IPR050721">
    <property type="entry name" value="Trk_Ktr_HKT_K-transport"/>
</dbReference>
<comment type="caution">
    <text evidence="2">The sequence shown here is derived from an EMBL/GenBank/DDBJ whole genome shotgun (WGS) entry which is preliminary data.</text>
</comment>
<dbReference type="SUPFAM" id="SSF51735">
    <property type="entry name" value="NAD(P)-binding Rossmann-fold domains"/>
    <property type="match status" value="1"/>
</dbReference>
<reference evidence="2 3" key="1">
    <citation type="submission" date="2021-03" db="EMBL/GenBank/DDBJ databases">
        <title>Sequencing the genomes of 1000 actinobacteria strains.</title>
        <authorList>
            <person name="Klenk H.-P."/>
        </authorList>
    </citation>
    <scope>NUCLEOTIDE SEQUENCE [LARGE SCALE GENOMIC DNA]</scope>
    <source>
        <strain evidence="2 3">DSM 24221</strain>
    </source>
</reference>
<dbReference type="EMBL" id="JAGIOL010000001">
    <property type="protein sequence ID" value="MBP2437315.1"/>
    <property type="molecule type" value="Genomic_DNA"/>
</dbReference>
<dbReference type="Gene3D" id="3.40.50.720">
    <property type="entry name" value="NAD(P)-binding Rossmann-like Domain"/>
    <property type="match status" value="1"/>
</dbReference>
<keyword evidence="2" id="KW-0813">Transport</keyword>
<keyword evidence="3" id="KW-1185">Reference proteome</keyword>
<dbReference type="Pfam" id="PF02254">
    <property type="entry name" value="TrkA_N"/>
    <property type="match status" value="1"/>
</dbReference>
<gene>
    <name evidence="2" type="ORF">JOF34_001901</name>
</gene>
<dbReference type="RefSeq" id="WP_378731610.1">
    <property type="nucleotide sequence ID" value="NZ_CP049253.1"/>
</dbReference>
<keyword evidence="2" id="KW-0406">Ion transport</keyword>
<protein>
    <submittedName>
        <fullName evidence="2">Voltage-gated potassium channel Kch</fullName>
    </submittedName>
</protein>
<evidence type="ECO:0000259" key="1">
    <source>
        <dbReference type="Pfam" id="PF02254"/>
    </source>
</evidence>
<feature type="domain" description="RCK N-terminal" evidence="1">
    <location>
        <begin position="41"/>
        <end position="119"/>
    </location>
</feature>
<proteinExistence type="predicted"/>
<dbReference type="PANTHER" id="PTHR43833:SF7">
    <property type="entry name" value="KTR SYSTEM POTASSIUM UPTAKE PROTEIN C"/>
    <property type="match status" value="1"/>
</dbReference>
<dbReference type="InterPro" id="IPR036291">
    <property type="entry name" value="NAD(P)-bd_dom_sf"/>
</dbReference>
<dbReference type="InterPro" id="IPR003148">
    <property type="entry name" value="RCK_N"/>
</dbReference>
<evidence type="ECO:0000313" key="2">
    <source>
        <dbReference type="EMBL" id="MBP2437315.1"/>
    </source>
</evidence>
<keyword evidence="2" id="KW-0407">Ion channel</keyword>
<organism evidence="2 3">
    <name type="scientific">Microbacterium amylolyticum</name>
    <dbReference type="NCBI Taxonomy" id="936337"/>
    <lineage>
        <taxon>Bacteria</taxon>
        <taxon>Bacillati</taxon>
        <taxon>Actinomycetota</taxon>
        <taxon>Actinomycetes</taxon>
        <taxon>Micrococcales</taxon>
        <taxon>Microbacteriaceae</taxon>
        <taxon>Microbacterium</taxon>
    </lineage>
</organism>
<name>A0ABS4ZJ62_9MICO</name>
<dbReference type="GO" id="GO:0034220">
    <property type="term" value="P:monoatomic ion transmembrane transport"/>
    <property type="evidence" value="ECO:0007669"/>
    <property type="project" value="UniProtKB-KW"/>
</dbReference>
<evidence type="ECO:0000313" key="3">
    <source>
        <dbReference type="Proteomes" id="UP001519362"/>
    </source>
</evidence>